<evidence type="ECO:0000256" key="1">
    <source>
        <dbReference type="SAM" id="MobiDB-lite"/>
    </source>
</evidence>
<reference evidence="2" key="1">
    <citation type="submission" date="2018-10" db="EMBL/GenBank/DDBJ databases">
        <title>Hidden diversity of soil giant viruses.</title>
        <authorList>
            <person name="Schulz F."/>
            <person name="Alteio L."/>
            <person name="Goudeau D."/>
            <person name="Ryan E.M."/>
            <person name="Malmstrom R.R."/>
            <person name="Blanchard J."/>
            <person name="Woyke T."/>
        </authorList>
    </citation>
    <scope>NUCLEOTIDE SEQUENCE</scope>
    <source>
        <strain evidence="2">SAV1</strain>
    </source>
</reference>
<feature type="region of interest" description="Disordered" evidence="1">
    <location>
        <begin position="32"/>
        <end position="57"/>
    </location>
</feature>
<protein>
    <submittedName>
        <fullName evidence="2">Uncharacterized protein</fullName>
    </submittedName>
</protein>
<evidence type="ECO:0000313" key="2">
    <source>
        <dbReference type="EMBL" id="AYV85327.1"/>
    </source>
</evidence>
<name>A0A3G5ADS5_9VIRU</name>
<feature type="compositionally biased region" description="Basic and acidic residues" evidence="1">
    <location>
        <begin position="34"/>
        <end position="57"/>
    </location>
</feature>
<gene>
    <name evidence="2" type="ORF">Satyrvirus11_9</name>
</gene>
<proteinExistence type="predicted"/>
<organism evidence="2">
    <name type="scientific">Satyrvirus sp</name>
    <dbReference type="NCBI Taxonomy" id="2487771"/>
    <lineage>
        <taxon>Viruses</taxon>
        <taxon>Varidnaviria</taxon>
        <taxon>Bamfordvirae</taxon>
        <taxon>Nucleocytoviricota</taxon>
        <taxon>Megaviricetes</taxon>
        <taxon>Imitervirales</taxon>
        <taxon>Mimiviridae</taxon>
        <taxon>Megamimivirinae</taxon>
    </lineage>
</organism>
<sequence length="149" mass="18085">MFFSFVSNDITEVTKALGIAVEFQGKQAQLQQEMEEKSQRRREELEQQERDAREKFRRAERQGEIRLRILDKKRRLERKMKKMCEEEVEEEKIAKILDGSEDLIKKVKGEYSDEWNVLFYSPEQQSLWQSLDMDKFQNSFEELKKRNQK</sequence>
<accession>A0A3G5ADS5</accession>
<dbReference type="EMBL" id="MK072447">
    <property type="protein sequence ID" value="AYV85327.1"/>
    <property type="molecule type" value="Genomic_DNA"/>
</dbReference>